<accession>A0AAV4S162</accession>
<evidence type="ECO:0000313" key="2">
    <source>
        <dbReference type="EMBL" id="GIY27720.1"/>
    </source>
</evidence>
<name>A0AAV4S162_9ARAC</name>
<dbReference type="EMBL" id="BPLQ01007073">
    <property type="protein sequence ID" value="GIY27720.1"/>
    <property type="molecule type" value="Genomic_DNA"/>
</dbReference>
<reference evidence="2 3" key="1">
    <citation type="submission" date="2021-06" db="EMBL/GenBank/DDBJ databases">
        <title>Caerostris darwini draft genome.</title>
        <authorList>
            <person name="Kono N."/>
            <person name="Arakawa K."/>
        </authorList>
    </citation>
    <scope>NUCLEOTIDE SEQUENCE [LARGE SCALE GENOMIC DNA]</scope>
</reference>
<dbReference type="Proteomes" id="UP001054837">
    <property type="component" value="Unassembled WGS sequence"/>
</dbReference>
<protein>
    <submittedName>
        <fullName evidence="2">Uncharacterized protein</fullName>
    </submittedName>
</protein>
<feature type="region of interest" description="Disordered" evidence="1">
    <location>
        <begin position="1"/>
        <end position="34"/>
    </location>
</feature>
<proteinExistence type="predicted"/>
<gene>
    <name evidence="2" type="ORF">CDAR_237941</name>
</gene>
<comment type="caution">
    <text evidence="2">The sequence shown here is derived from an EMBL/GenBank/DDBJ whole genome shotgun (WGS) entry which is preliminary data.</text>
</comment>
<keyword evidence="3" id="KW-1185">Reference proteome</keyword>
<organism evidence="2 3">
    <name type="scientific">Caerostris darwini</name>
    <dbReference type="NCBI Taxonomy" id="1538125"/>
    <lineage>
        <taxon>Eukaryota</taxon>
        <taxon>Metazoa</taxon>
        <taxon>Ecdysozoa</taxon>
        <taxon>Arthropoda</taxon>
        <taxon>Chelicerata</taxon>
        <taxon>Arachnida</taxon>
        <taxon>Araneae</taxon>
        <taxon>Araneomorphae</taxon>
        <taxon>Entelegynae</taxon>
        <taxon>Araneoidea</taxon>
        <taxon>Araneidae</taxon>
        <taxon>Caerostris</taxon>
    </lineage>
</organism>
<dbReference type="AlphaFoldDB" id="A0AAV4S162"/>
<evidence type="ECO:0000256" key="1">
    <source>
        <dbReference type="SAM" id="MobiDB-lite"/>
    </source>
</evidence>
<feature type="compositionally biased region" description="Low complexity" evidence="1">
    <location>
        <begin position="17"/>
        <end position="31"/>
    </location>
</feature>
<sequence>MKRPIPPSQKKGQERIVAGSTAAPTPTVSPTIKPNCTNCTHQATFSPHSRRQVLLQGGKGSTAARQEKEKSLLFSCDVLFCIFSDPLSQSLNRPLVPAQTSLASKVEDARKSGAVGEDLSGIFYFQPQFGT</sequence>
<evidence type="ECO:0000313" key="3">
    <source>
        <dbReference type="Proteomes" id="UP001054837"/>
    </source>
</evidence>